<dbReference type="NCBIfam" id="TIGR02124">
    <property type="entry name" value="hypE"/>
    <property type="match status" value="1"/>
</dbReference>
<dbReference type="SUPFAM" id="SSF55326">
    <property type="entry name" value="PurM N-terminal domain-like"/>
    <property type="match status" value="1"/>
</dbReference>
<dbReference type="GO" id="GO:0051604">
    <property type="term" value="P:protein maturation"/>
    <property type="evidence" value="ECO:0007669"/>
    <property type="project" value="TreeGrafter"/>
</dbReference>
<dbReference type="PANTHER" id="PTHR30303">
    <property type="entry name" value="HYDROGENASE ISOENZYMES FORMATION PROTEIN HYPE"/>
    <property type="match status" value="1"/>
</dbReference>
<keyword evidence="5" id="KW-1185">Reference proteome</keyword>
<feature type="domain" description="PurM-like N-terminal" evidence="2">
    <location>
        <begin position="37"/>
        <end position="149"/>
    </location>
</feature>
<dbReference type="PANTHER" id="PTHR30303:SF0">
    <property type="entry name" value="CARBAMOYL DEHYDRATASE HYPE"/>
    <property type="match status" value="1"/>
</dbReference>
<dbReference type="Gene3D" id="3.90.650.10">
    <property type="entry name" value="PurM-like C-terminal domain"/>
    <property type="match status" value="1"/>
</dbReference>
<dbReference type="KEGG" id="shal:SHALO_1413"/>
<evidence type="ECO:0000313" key="5">
    <source>
        <dbReference type="Proteomes" id="UP000094609"/>
    </source>
</evidence>
<dbReference type="RefSeq" id="WP_069477981.1">
    <property type="nucleotide sequence ID" value="NZ_CP017111.1"/>
</dbReference>
<name>A0A1D7TJK0_9BACT</name>
<gene>
    <name evidence="4" type="ORF">SHALO_1413</name>
</gene>
<evidence type="ECO:0000256" key="1">
    <source>
        <dbReference type="ARBA" id="ARBA00006243"/>
    </source>
</evidence>
<evidence type="ECO:0000313" key="4">
    <source>
        <dbReference type="EMBL" id="AOO65189.1"/>
    </source>
</evidence>
<dbReference type="Proteomes" id="UP000094609">
    <property type="component" value="Chromosome"/>
</dbReference>
<feature type="domain" description="PurM-like C-terminal" evidence="3">
    <location>
        <begin position="161"/>
        <end position="309"/>
    </location>
</feature>
<dbReference type="InterPro" id="IPR011854">
    <property type="entry name" value="HypE"/>
</dbReference>
<dbReference type="Gene3D" id="3.30.1330.10">
    <property type="entry name" value="PurM-like, N-terminal domain"/>
    <property type="match status" value="1"/>
</dbReference>
<proteinExistence type="inferred from homology"/>
<organism evidence="4 5">
    <name type="scientific">Sulfurospirillum halorespirans DSM 13726</name>
    <dbReference type="NCBI Taxonomy" id="1193502"/>
    <lineage>
        <taxon>Bacteria</taxon>
        <taxon>Pseudomonadati</taxon>
        <taxon>Campylobacterota</taxon>
        <taxon>Epsilonproteobacteria</taxon>
        <taxon>Campylobacterales</taxon>
        <taxon>Sulfurospirillaceae</taxon>
        <taxon>Sulfurospirillum</taxon>
    </lineage>
</organism>
<dbReference type="EMBL" id="CP017111">
    <property type="protein sequence ID" value="AOO65189.1"/>
    <property type="molecule type" value="Genomic_DNA"/>
</dbReference>
<dbReference type="InterPro" id="IPR036676">
    <property type="entry name" value="PurM-like_C_sf"/>
</dbReference>
<protein>
    <submittedName>
        <fullName evidence="4">NiFe hydrogenase metallocenter assembly protein HypE</fullName>
    </submittedName>
</protein>
<dbReference type="Pfam" id="PF00586">
    <property type="entry name" value="AIRS"/>
    <property type="match status" value="1"/>
</dbReference>
<dbReference type="InterPro" id="IPR010918">
    <property type="entry name" value="PurM-like_C_dom"/>
</dbReference>
<dbReference type="InterPro" id="IPR036921">
    <property type="entry name" value="PurM-like_N_sf"/>
</dbReference>
<dbReference type="Pfam" id="PF02769">
    <property type="entry name" value="AIRS_C"/>
    <property type="match status" value="1"/>
</dbReference>
<dbReference type="SUPFAM" id="SSF56042">
    <property type="entry name" value="PurM C-terminal domain-like"/>
    <property type="match status" value="1"/>
</dbReference>
<accession>A0A1D7TJK0</accession>
<evidence type="ECO:0000259" key="2">
    <source>
        <dbReference type="Pfam" id="PF00586"/>
    </source>
</evidence>
<reference evidence="5" key="1">
    <citation type="submission" date="2016-08" db="EMBL/GenBank/DDBJ databases">
        <title>Complete genome sequence of the organohalide-respiring Epsilonproteobacterium Sulfurospirillum halorespirans.</title>
        <authorList>
            <person name="Goris T."/>
            <person name="Zimmermann J."/>
            <person name="Schenz B."/>
            <person name="Lemos M."/>
            <person name="Hackermueller J."/>
            <person name="Diekert G."/>
        </authorList>
    </citation>
    <scope>NUCLEOTIDE SEQUENCE [LARGE SCALE GENOMIC DNA]</scope>
    <source>
        <strain>DSM 13726</strain>
        <strain evidence="5">PCE-M2</strain>
    </source>
</reference>
<dbReference type="AlphaFoldDB" id="A0A1D7TJK0"/>
<comment type="similarity">
    <text evidence="1">Belongs to the HypE family.</text>
</comment>
<dbReference type="InterPro" id="IPR016188">
    <property type="entry name" value="PurM-like_N"/>
</dbReference>
<dbReference type="STRING" id="1193502.SHALO_1413"/>
<dbReference type="CDD" id="cd02197">
    <property type="entry name" value="HypE"/>
    <property type="match status" value="1"/>
</dbReference>
<sequence length="334" mass="36208">MSKKILLSHGGGGEETQNLIKELFFKHFDNEILLRMEDAASLVMGSTKIAFTTDSFVVSPLFFKGGNIGKLAIAGTVNDLSMMGAKPKYLTCSFMIEEGFEYAKLEEIVISMRDEMAKSGVKIVAGDTKVVPRGGVDGLFINTAGIGEIQYEGISAHNLTEGDVIIVSNEVGNHGACILATREEIELESDLQTDCASLWKPVEALINAGVKIHALRDATRGGLSAVLNEWAETSKVCIEVDEAKIPVAQEVKGVCELLGFEPYEFANEGTMVICLPQSEAQKALEVLQTFPETAKCAFIGKVTTAFTCKVILHTPWGSERFLEPPKGELLPRIC</sequence>
<dbReference type="PIRSF" id="PIRSF005644">
    <property type="entry name" value="Hdrgns_mtr_HypE"/>
    <property type="match status" value="1"/>
</dbReference>
<dbReference type="PATRIC" id="fig|1193502.14.peg.1433"/>
<evidence type="ECO:0000259" key="3">
    <source>
        <dbReference type="Pfam" id="PF02769"/>
    </source>
</evidence>